<dbReference type="PANTHER" id="PTHR48081:SF6">
    <property type="entry name" value="PEPTIDASE S9 PROLYL OLIGOPEPTIDASE CATALYTIC DOMAIN-CONTAINING PROTEIN"/>
    <property type="match status" value="1"/>
</dbReference>
<dbReference type="InterPro" id="IPR049492">
    <property type="entry name" value="BD-FAE-like_dom"/>
</dbReference>
<dbReference type="KEGG" id="bhc:JFL75_12130"/>
<evidence type="ECO:0000259" key="2">
    <source>
        <dbReference type="Pfam" id="PF20434"/>
    </source>
</evidence>
<dbReference type="RefSeq" id="WP_215624997.1">
    <property type="nucleotide sequence ID" value="NZ_CP067089.2"/>
</dbReference>
<dbReference type="EMBL" id="CP067089">
    <property type="protein sequence ID" value="QQO07691.1"/>
    <property type="molecule type" value="Genomic_DNA"/>
</dbReference>
<name>A0A7T7XJU2_9SPIR</name>
<accession>A0A7T7XJU2</accession>
<dbReference type="InterPro" id="IPR050300">
    <property type="entry name" value="GDXG_lipolytic_enzyme"/>
</dbReference>
<dbReference type="SUPFAM" id="SSF53474">
    <property type="entry name" value="alpha/beta-Hydrolases"/>
    <property type="match status" value="1"/>
</dbReference>
<reference evidence="3" key="1">
    <citation type="submission" date="2021-01" db="EMBL/GenBank/DDBJ databases">
        <title>Description of Breznakiella homolactica.</title>
        <authorList>
            <person name="Song Y."/>
            <person name="Brune A."/>
        </authorList>
    </citation>
    <scope>NUCLEOTIDE SEQUENCE</scope>
    <source>
        <strain evidence="3">RmG30</strain>
    </source>
</reference>
<dbReference type="InterPro" id="IPR029058">
    <property type="entry name" value="AB_hydrolase_fold"/>
</dbReference>
<keyword evidence="1 3" id="KW-0378">Hydrolase</keyword>
<dbReference type="PANTHER" id="PTHR48081">
    <property type="entry name" value="AB HYDROLASE SUPERFAMILY PROTEIN C4A8.06C"/>
    <property type="match status" value="1"/>
</dbReference>
<protein>
    <submittedName>
        <fullName evidence="3">Alpha/beta hydrolase</fullName>
    </submittedName>
</protein>
<keyword evidence="4" id="KW-1185">Reference proteome</keyword>
<gene>
    <name evidence="3" type="ORF">JFL75_12130</name>
</gene>
<evidence type="ECO:0000256" key="1">
    <source>
        <dbReference type="ARBA" id="ARBA00022801"/>
    </source>
</evidence>
<organism evidence="3 4">
    <name type="scientific">Breznakiella homolactica</name>
    <dbReference type="NCBI Taxonomy" id="2798577"/>
    <lineage>
        <taxon>Bacteria</taxon>
        <taxon>Pseudomonadati</taxon>
        <taxon>Spirochaetota</taxon>
        <taxon>Spirochaetia</taxon>
        <taxon>Spirochaetales</taxon>
        <taxon>Breznakiellaceae</taxon>
        <taxon>Breznakiella</taxon>
    </lineage>
</organism>
<dbReference type="Gene3D" id="3.40.50.1820">
    <property type="entry name" value="alpha/beta hydrolase"/>
    <property type="match status" value="1"/>
</dbReference>
<evidence type="ECO:0000313" key="3">
    <source>
        <dbReference type="EMBL" id="QQO07691.1"/>
    </source>
</evidence>
<sequence>MKQKVTSLVYLLFSIAILPGCSMDKKIAEANSPMPEAGEKSSTIADQFPLREVTYFWADGNMPSATVYPRNSSGYFDPPDFRPNMVFVPARDGVNVKGAVLLCAGGAFQVRAETDGLPVAEQFSELGYHSFIVNYRLRPYTQEEGALDLARAVRYVRVHAEDLGMDENNIAVIGFSAGGILCGELLLNFDGLVNGTTLDKNYVPDELDRVSADAGAAGMVYSFYGRLSVASTDVTKFAESNLPPTYFLYGSEETFRGQIEACARAVRQAGVPVESRILEGLRHGFGYRGGWVPGFAQWLDGVFQN</sequence>
<proteinExistence type="predicted"/>
<evidence type="ECO:0000313" key="4">
    <source>
        <dbReference type="Proteomes" id="UP000595917"/>
    </source>
</evidence>
<dbReference type="GO" id="GO:0016787">
    <property type="term" value="F:hydrolase activity"/>
    <property type="evidence" value="ECO:0007669"/>
    <property type="project" value="UniProtKB-KW"/>
</dbReference>
<feature type="domain" description="BD-FAE-like" evidence="2">
    <location>
        <begin position="98"/>
        <end position="202"/>
    </location>
</feature>
<dbReference type="Proteomes" id="UP000595917">
    <property type="component" value="Chromosome"/>
</dbReference>
<dbReference type="AlphaFoldDB" id="A0A7T7XJU2"/>
<dbReference type="Pfam" id="PF20434">
    <property type="entry name" value="BD-FAE"/>
    <property type="match status" value="1"/>
</dbReference>